<feature type="transmembrane region" description="Helical" evidence="1">
    <location>
        <begin position="1236"/>
        <end position="1259"/>
    </location>
</feature>
<evidence type="ECO:0000313" key="4">
    <source>
        <dbReference type="Proteomes" id="UP001589750"/>
    </source>
</evidence>
<keyword evidence="1" id="KW-1133">Transmembrane helix</keyword>
<evidence type="ECO:0000313" key="3">
    <source>
        <dbReference type="EMBL" id="MFB9314860.1"/>
    </source>
</evidence>
<dbReference type="Gene3D" id="2.60.120.260">
    <property type="entry name" value="Galactose-binding domain-like"/>
    <property type="match status" value="1"/>
</dbReference>
<dbReference type="SUPFAM" id="SSF49785">
    <property type="entry name" value="Galactose-binding domain-like"/>
    <property type="match status" value="2"/>
</dbReference>
<feature type="transmembrane region" description="Helical" evidence="1">
    <location>
        <begin position="1271"/>
        <end position="1290"/>
    </location>
</feature>
<proteinExistence type="predicted"/>
<evidence type="ECO:0000256" key="1">
    <source>
        <dbReference type="SAM" id="Phobius"/>
    </source>
</evidence>
<feature type="transmembrane region" description="Helical" evidence="1">
    <location>
        <begin position="309"/>
        <end position="329"/>
    </location>
</feature>
<feature type="transmembrane region" description="Helical" evidence="1">
    <location>
        <begin position="274"/>
        <end position="297"/>
    </location>
</feature>
<evidence type="ECO:0000259" key="2">
    <source>
        <dbReference type="Pfam" id="PF11847"/>
    </source>
</evidence>
<sequence length="1332" mass="141292">MPLTWFWFLAMSFLQRLGTTTFDTKFDLTADPGRFLERSLSLWNQNSSFGELQNQAYGYLFPQGGFFLLGEVVGLPDWVVQRLWSGLLLVVAFEGCRRLYRAMSPEASPWAAWFGGLAFAVAPRLLGLAGVLSAEVLPTAVLPWVVLPIVLAQQGRIGPRAGALWSGVAVLCLGGVNAVENLAALPLPLFVVLSTVRRPGGARLARWWAGATAVACAWWMLPLLVLGRFSPPFLDYIETSTAVVQPLGWTNVTRGADHWLSFVYVGGQPWWPGAYTLATAPLLIIVTAVVAALGFYGLTRRDLPLRAPLISSLLVGAVCLTVSRGGVLASPLHDQFQFLLDGPFSMLRNVHKVDPLLRLPLALGLAHAATRLFPKVAAGVSRSGLRTLAASGVVVLLLVAAQPLWSSDLRKPGWTEVPDAWQEATDYLADVDGTGSALVLPGSGFGQQWWGWTIDEPMQGLATTPWATRSQVPLTPGSTIRFLDAIQERISDGQGSPVLADVLARAGVEYVVVRRDLDLYASGAPDPARVDLALQRSPGLSEVASFGRSGFGQQAMITILKVDRDVPQVEAVAMSDVETLAGGPEDVITAMEAGALGPDTPVVMEGEKNWKPTVPDVVGDGYRKRERAFGRLEDAVGQVMTKGESFRSARSANDYPGPEASQRVVASYRGIASVVASSSGGYFDTFGPVRPELGPYAAIDGLDSTYWQSSPLTDPVGQWVEVRFGKQVSYPSVTLTLGVDGVTGVPVREVKVTAGDEVVTRAVDPDVGTVQIPLTGAYDSVRVEVTRTAGAEGVVAVRDISFPGLEVERRLVVPDVGAGAGTTFVLRARPHRRGCVDSGLGTSCGLLANARPSEEESGMVREVTVHQAGSWDFEGTVVARATAAGQRLMEPLRDRTRVRASTTYLSEPGVGPQMAYDDDPATFWAAAAGDPEPTLSLRWGSRRTIDALSVTAPRGTAVAPTGAWISSGSTRRRVDFDVTGRAEFDPIRTRQLRIQFDPPPAGTDAPIGVAELGVDGLDDLRYRLDRDLPTGAICGLGPELEIDGRTYPTAVTGTLGQVIDGTPMPLKSCDGPIRIGAGTHEVKISSTDQFAPSELTLRPDGAAAADRTDAAPTRRTVEVESWTSNARSVDVGPGERSLLLVPENVNDGWVAELDGKRLEAIRVDGWKQGYVLPEGAGGRVTLTYGPNRWYQLALALGGVLALLLLAGAIVATRRERTRVVSWPDPARVVPRWRPRWSAVAVVVALAVGGPALAVGFLAGVLGSRRLVDPPALGAVLIAAAGVAAGLVAFGTDGLPPVACDALAGVGMGLFATALTIGGGSRATAAEQEPIDA</sequence>
<comment type="caution">
    <text evidence="3">The sequence shown here is derived from an EMBL/GenBank/DDBJ whole genome shotgun (WGS) entry which is preliminary data.</text>
</comment>
<keyword evidence="4" id="KW-1185">Reference proteome</keyword>
<protein>
    <submittedName>
        <fullName evidence="3">Alpha-(1-&gt;3)-arabinofuranosyltransferase family protein</fullName>
    </submittedName>
</protein>
<organism evidence="3 4">
    <name type="scientific">Nocardioides plantarum</name>
    <dbReference type="NCBI Taxonomy" id="29299"/>
    <lineage>
        <taxon>Bacteria</taxon>
        <taxon>Bacillati</taxon>
        <taxon>Actinomycetota</taxon>
        <taxon>Actinomycetes</taxon>
        <taxon>Propionibacteriales</taxon>
        <taxon>Nocardioidaceae</taxon>
        <taxon>Nocardioides</taxon>
    </lineage>
</organism>
<accession>A0ABV5KDS4</accession>
<dbReference type="InterPro" id="IPR008979">
    <property type="entry name" value="Galactose-bd-like_sf"/>
</dbReference>
<dbReference type="RefSeq" id="WP_140009998.1">
    <property type="nucleotide sequence ID" value="NZ_JBHMDG010000026.1"/>
</dbReference>
<dbReference type="Pfam" id="PF11847">
    <property type="entry name" value="GT-C_AftD"/>
    <property type="match status" value="1"/>
</dbReference>
<gene>
    <name evidence="3" type="ORF">ACFFRI_17510</name>
</gene>
<keyword evidence="1" id="KW-0812">Transmembrane</keyword>
<dbReference type="InterPro" id="IPR021798">
    <property type="entry name" value="AftD_N"/>
</dbReference>
<dbReference type="EMBL" id="JBHMDG010000026">
    <property type="protein sequence ID" value="MFB9314860.1"/>
    <property type="molecule type" value="Genomic_DNA"/>
</dbReference>
<dbReference type="Proteomes" id="UP001589750">
    <property type="component" value="Unassembled WGS sequence"/>
</dbReference>
<feature type="transmembrane region" description="Helical" evidence="1">
    <location>
        <begin position="1189"/>
        <end position="1211"/>
    </location>
</feature>
<feature type="transmembrane region" description="Helical" evidence="1">
    <location>
        <begin position="205"/>
        <end position="226"/>
    </location>
</feature>
<reference evidence="3 4" key="1">
    <citation type="submission" date="2024-09" db="EMBL/GenBank/DDBJ databases">
        <authorList>
            <person name="Sun Q."/>
            <person name="Mori K."/>
        </authorList>
    </citation>
    <scope>NUCLEOTIDE SEQUENCE [LARGE SCALE GENOMIC DNA]</scope>
    <source>
        <strain evidence="3 4">JCM 9626</strain>
    </source>
</reference>
<feature type="transmembrane region" description="Helical" evidence="1">
    <location>
        <begin position="1297"/>
        <end position="1316"/>
    </location>
</feature>
<feature type="domain" description="Alpha-(1-&gt;3)-arabinofuranosyltransferase N-terminal GT-C" evidence="2">
    <location>
        <begin position="9"/>
        <end position="651"/>
    </location>
</feature>
<name>A0ABV5KDS4_9ACTN</name>
<keyword evidence="1" id="KW-0472">Membrane</keyword>